<dbReference type="InterPro" id="IPR011856">
    <property type="entry name" value="tRNA_endonuc-like_dom_sf"/>
</dbReference>
<protein>
    <submittedName>
        <fullName evidence="1">Uncharacterized protein</fullName>
    </submittedName>
</protein>
<name>A0A1G9W7U8_9BACI</name>
<dbReference type="Gene3D" id="3.40.1350.10">
    <property type="match status" value="1"/>
</dbReference>
<accession>A0A1G9W7U8</accession>
<sequence>MAGYVMTFNEIESLVECAENGVYSTLVTISDNNLPPNEQTFADFTTMKEGDNIYLFNKRKIYGIGKMVNIQGDCKFLNFPEANSPKRFKLDQISDQALLSSDKWGQIKNKYKELRWVCTFEPCPKFFKNGIDMDAVLQSNPSAFKMLRAFQQLSFIKIDDKENQALKDILLKRNERSINGSSLEEIYQNRTEIIHNEIESKITKVAGYHFRPQEYYNSSAKKDGLFKRETTLEIALLNQLTRKDKETIDIFGKWDYISRQVVASPFKPISWMDKMDVFGYRYIENYKPTVSKYLVTELKKDIAEMKDVDQLLKYVDWVNNEYAFGDYSMIQSFLVASKFPNEVIEHVKNIGSRKYTTGLRGDNVSEEWSNVNLVEYRYNPKAEKVEFILVV</sequence>
<gene>
    <name evidence="1" type="ORF">SAMN05216244_3455</name>
</gene>
<organism evidence="1 2">
    <name type="scientific">Sediminibacillus halophilus</name>
    <dbReference type="NCBI Taxonomy" id="482461"/>
    <lineage>
        <taxon>Bacteria</taxon>
        <taxon>Bacillati</taxon>
        <taxon>Bacillota</taxon>
        <taxon>Bacilli</taxon>
        <taxon>Bacillales</taxon>
        <taxon>Bacillaceae</taxon>
        <taxon>Sediminibacillus</taxon>
    </lineage>
</organism>
<keyword evidence="2" id="KW-1185">Reference proteome</keyword>
<evidence type="ECO:0000313" key="1">
    <source>
        <dbReference type="EMBL" id="SDM80347.1"/>
    </source>
</evidence>
<dbReference type="AlphaFoldDB" id="A0A1G9W7U8"/>
<dbReference type="EMBL" id="FNHF01000005">
    <property type="protein sequence ID" value="SDM80347.1"/>
    <property type="molecule type" value="Genomic_DNA"/>
</dbReference>
<dbReference type="Proteomes" id="UP000182347">
    <property type="component" value="Unassembled WGS sequence"/>
</dbReference>
<dbReference type="GO" id="GO:0003676">
    <property type="term" value="F:nucleic acid binding"/>
    <property type="evidence" value="ECO:0007669"/>
    <property type="project" value="InterPro"/>
</dbReference>
<evidence type="ECO:0000313" key="2">
    <source>
        <dbReference type="Proteomes" id="UP000182347"/>
    </source>
</evidence>
<reference evidence="2" key="1">
    <citation type="submission" date="2016-10" db="EMBL/GenBank/DDBJ databases">
        <authorList>
            <person name="Varghese N."/>
            <person name="Submissions S."/>
        </authorList>
    </citation>
    <scope>NUCLEOTIDE SEQUENCE [LARGE SCALE GENOMIC DNA]</scope>
    <source>
        <strain evidence="2">CGMCC 1.6199</strain>
    </source>
</reference>
<proteinExistence type="predicted"/>